<organism evidence="3 4">
    <name type="scientific">Chitinibacter fontanus</name>
    <dbReference type="NCBI Taxonomy" id="1737446"/>
    <lineage>
        <taxon>Bacteria</taxon>
        <taxon>Pseudomonadati</taxon>
        <taxon>Pseudomonadota</taxon>
        <taxon>Betaproteobacteria</taxon>
        <taxon>Neisseriales</taxon>
        <taxon>Chitinibacteraceae</taxon>
        <taxon>Chitinibacter</taxon>
    </lineage>
</organism>
<evidence type="ECO:0000259" key="2">
    <source>
        <dbReference type="Pfam" id="PF16747"/>
    </source>
</evidence>
<accession>A0A7D5Z287</accession>
<dbReference type="AlphaFoldDB" id="A0A7D5Z287"/>
<reference evidence="3 4" key="1">
    <citation type="journal article" date="2016" name="Int. J. Syst. Evol. Microbiol.">
        <title>Chitinibacter fontanus sp. nov., isolated from a spring.</title>
        <authorList>
            <person name="Sheu S.Y."/>
            <person name="Li Y.S."/>
            <person name="Young C.C."/>
            <person name="Chen W.M."/>
        </authorList>
    </citation>
    <scope>NUCLEOTIDE SEQUENCE [LARGE SCALE GENOMIC DNA]</scope>
    <source>
        <strain evidence="3 4">STM-7</strain>
    </source>
</reference>
<evidence type="ECO:0000313" key="3">
    <source>
        <dbReference type="EMBL" id="QLI81041.1"/>
    </source>
</evidence>
<name>A0A7D5Z287_9NEIS</name>
<feature type="chain" id="PRO_5028978228" description="Surface-adhesin protein E-like domain-containing protein" evidence="1">
    <location>
        <begin position="20"/>
        <end position="163"/>
    </location>
</feature>
<proteinExistence type="predicted"/>
<dbReference type="Pfam" id="PF16747">
    <property type="entry name" value="Adhesin_E"/>
    <property type="match status" value="1"/>
</dbReference>
<dbReference type="InterPro" id="IPR031939">
    <property type="entry name" value="Adhesin_E-like"/>
</dbReference>
<evidence type="ECO:0000313" key="4">
    <source>
        <dbReference type="Proteomes" id="UP000510822"/>
    </source>
</evidence>
<keyword evidence="4" id="KW-1185">Reference proteome</keyword>
<gene>
    <name evidence="3" type="ORF">HZU75_05595</name>
</gene>
<protein>
    <recommendedName>
        <fullName evidence="2">Surface-adhesin protein E-like domain-containing protein</fullName>
    </recommendedName>
</protein>
<dbReference type="EMBL" id="CP058952">
    <property type="protein sequence ID" value="QLI81041.1"/>
    <property type="molecule type" value="Genomic_DNA"/>
</dbReference>
<sequence>MRRLLTASIIGALILPLIACGKFEDGTEGPEPVPYKKTDWRSYGKMPEFETLVDVNSIKHDEGYSEQNYTFVWMVQRFNEDQIDGTSKGKYRNKYTRQVIDCPSGKMAGVAVSMNDADDEEVARYDVPGFQWEFTKPQAGTFGEDFVNQICKMMAAKDAAAQE</sequence>
<feature type="signal peptide" evidence="1">
    <location>
        <begin position="1"/>
        <end position="19"/>
    </location>
</feature>
<feature type="domain" description="Surface-adhesin protein E-like" evidence="2">
    <location>
        <begin position="40"/>
        <end position="152"/>
    </location>
</feature>
<keyword evidence="1" id="KW-0732">Signal</keyword>
<dbReference type="KEGG" id="cfon:HZU75_05595"/>
<dbReference type="RefSeq" id="WP_180308172.1">
    <property type="nucleotide sequence ID" value="NZ_CP058952.1"/>
</dbReference>
<dbReference type="Proteomes" id="UP000510822">
    <property type="component" value="Chromosome"/>
</dbReference>
<evidence type="ECO:0000256" key="1">
    <source>
        <dbReference type="SAM" id="SignalP"/>
    </source>
</evidence>